<accession>A0A4R5LWE7</accession>
<comment type="caution">
    <text evidence="2">The sequence shown here is derived from an EMBL/GenBank/DDBJ whole genome shotgun (WGS) entry which is preliminary data.</text>
</comment>
<feature type="domain" description="Aminoglycoside phosphotransferase" evidence="1">
    <location>
        <begin position="29"/>
        <end position="269"/>
    </location>
</feature>
<gene>
    <name evidence="2" type="ORF">E2F43_05930</name>
</gene>
<dbReference type="SUPFAM" id="SSF56112">
    <property type="entry name" value="Protein kinase-like (PK-like)"/>
    <property type="match status" value="1"/>
</dbReference>
<reference evidence="2 3" key="1">
    <citation type="submission" date="2019-03" db="EMBL/GenBank/DDBJ databases">
        <title>Seongchinamella monodicae gen. nov., sp. nov., a novel member of the Gammaproteobacteria isolated from a tidal mudflat of beach.</title>
        <authorList>
            <person name="Yang H.G."/>
            <person name="Kang J.W."/>
            <person name="Lee S.D."/>
        </authorList>
    </citation>
    <scope>NUCLEOTIDE SEQUENCE [LARGE SCALE GENOMIC DNA]</scope>
    <source>
        <strain evidence="2 3">GH4-78</strain>
    </source>
</reference>
<dbReference type="Gene3D" id="3.90.1200.10">
    <property type="match status" value="1"/>
</dbReference>
<evidence type="ECO:0000313" key="2">
    <source>
        <dbReference type="EMBL" id="TDG15762.1"/>
    </source>
</evidence>
<dbReference type="AlphaFoldDB" id="A0A4R5LWE7"/>
<evidence type="ECO:0000259" key="1">
    <source>
        <dbReference type="Pfam" id="PF01636"/>
    </source>
</evidence>
<dbReference type="RefSeq" id="WP_133210533.1">
    <property type="nucleotide sequence ID" value="NZ_SMSE01000001.1"/>
</dbReference>
<keyword evidence="2" id="KW-0808">Transferase</keyword>
<dbReference type="InterPro" id="IPR011009">
    <property type="entry name" value="Kinase-like_dom_sf"/>
</dbReference>
<name>A0A4R5LWE7_9GAMM</name>
<sequence>MNLPLADNPTHLQQLCDTLQLGFPLSTPEPVSGGLHHSMWRLETAGGCYAIKQLSADLDPRDEPTARHFELSESVAARFSHCDIPAVVALQQEGRYLQLIDASGYLVYPWVEARALHREDIDCRHAEQVAELFAAMHRADLDVPGLAGEEYAVLSEDRLHTLVHFAHRRNSSRAAELERGTSLFLRLINRHEQAAGFLSQHTVVSHGDMDHKNVLWTGDDQPLIIDWESAHRLNPTHEIVLESLDWSGITLDFSEYRFDQMLSAYLRAGGRGSVDEVEAALHCVQGDWLNWLMYNVGRSIDIEDSRQRQIGSEQVDLALATLWRLERLVPGLLARLT</sequence>
<evidence type="ECO:0000313" key="3">
    <source>
        <dbReference type="Proteomes" id="UP000295554"/>
    </source>
</evidence>
<keyword evidence="3" id="KW-1185">Reference proteome</keyword>
<dbReference type="InterPro" id="IPR002575">
    <property type="entry name" value="Aminoglycoside_PTrfase"/>
</dbReference>
<dbReference type="OrthoDB" id="2352890at2"/>
<dbReference type="Proteomes" id="UP000295554">
    <property type="component" value="Unassembled WGS sequence"/>
</dbReference>
<dbReference type="GO" id="GO:0016740">
    <property type="term" value="F:transferase activity"/>
    <property type="evidence" value="ECO:0007669"/>
    <property type="project" value="UniProtKB-KW"/>
</dbReference>
<proteinExistence type="predicted"/>
<organism evidence="2 3">
    <name type="scientific">Seongchinamella unica</name>
    <dbReference type="NCBI Taxonomy" id="2547392"/>
    <lineage>
        <taxon>Bacteria</taxon>
        <taxon>Pseudomonadati</taxon>
        <taxon>Pseudomonadota</taxon>
        <taxon>Gammaproteobacteria</taxon>
        <taxon>Cellvibrionales</taxon>
        <taxon>Halieaceae</taxon>
        <taxon>Seongchinamella</taxon>
    </lineage>
</organism>
<dbReference type="EMBL" id="SMSE01000001">
    <property type="protein sequence ID" value="TDG15762.1"/>
    <property type="molecule type" value="Genomic_DNA"/>
</dbReference>
<dbReference type="Pfam" id="PF01636">
    <property type="entry name" value="APH"/>
    <property type="match status" value="1"/>
</dbReference>
<protein>
    <submittedName>
        <fullName evidence="2">Aminoglycoside phosphotransferase family protein</fullName>
    </submittedName>
</protein>